<feature type="domain" description="HTH LytTR-type" evidence="4">
    <location>
        <begin position="199"/>
        <end position="286"/>
    </location>
</feature>
<dbReference type="InterPro" id="IPR007492">
    <property type="entry name" value="LytTR_DNA-bd_dom"/>
</dbReference>
<evidence type="ECO:0000313" key="5">
    <source>
        <dbReference type="EMBL" id="MEL0655444.1"/>
    </source>
</evidence>
<feature type="transmembrane region" description="Helical" evidence="3">
    <location>
        <begin position="133"/>
        <end position="155"/>
    </location>
</feature>
<accession>A0ABU9H0Q4</accession>
<feature type="transmembrane region" description="Helical" evidence="3">
    <location>
        <begin position="96"/>
        <end position="121"/>
    </location>
</feature>
<dbReference type="RefSeq" id="WP_341602623.1">
    <property type="nucleotide sequence ID" value="NZ_JBAKAW010000008.1"/>
</dbReference>
<keyword evidence="2" id="KW-0175">Coiled coil</keyword>
<keyword evidence="6" id="KW-1185">Reference proteome</keyword>
<evidence type="ECO:0000313" key="6">
    <source>
        <dbReference type="Proteomes" id="UP001371391"/>
    </source>
</evidence>
<feature type="transmembrane region" description="Helical" evidence="3">
    <location>
        <begin position="27"/>
        <end position="47"/>
    </location>
</feature>
<dbReference type="Gene3D" id="2.40.50.1020">
    <property type="entry name" value="LytTr DNA-binding domain"/>
    <property type="match status" value="1"/>
</dbReference>
<keyword evidence="3" id="KW-0472">Membrane</keyword>
<comment type="caution">
    <text evidence="5">The sequence shown here is derived from an EMBL/GenBank/DDBJ whole genome shotgun (WGS) entry which is preliminary data.</text>
</comment>
<organism evidence="5 6">
    <name type="scientific">Pseudoalteromonas issachenkonii</name>
    <dbReference type="NCBI Taxonomy" id="152297"/>
    <lineage>
        <taxon>Bacteria</taxon>
        <taxon>Pseudomonadati</taxon>
        <taxon>Pseudomonadota</taxon>
        <taxon>Gammaproteobacteria</taxon>
        <taxon>Alteromonadales</taxon>
        <taxon>Pseudoalteromonadaceae</taxon>
        <taxon>Pseudoalteromonas</taxon>
    </lineage>
</organism>
<keyword evidence="1" id="KW-0902">Two-component regulatory system</keyword>
<dbReference type="Proteomes" id="UP001371391">
    <property type="component" value="Unassembled WGS sequence"/>
</dbReference>
<feature type="transmembrane region" description="Helical" evidence="3">
    <location>
        <begin position="59"/>
        <end position="84"/>
    </location>
</feature>
<keyword evidence="3" id="KW-0812">Transmembrane</keyword>
<dbReference type="SMART" id="SM00850">
    <property type="entry name" value="LytTR"/>
    <property type="match status" value="1"/>
</dbReference>
<dbReference type="EMBL" id="JBAKAW010000008">
    <property type="protein sequence ID" value="MEL0655444.1"/>
    <property type="molecule type" value="Genomic_DNA"/>
</dbReference>
<dbReference type="PROSITE" id="PS50930">
    <property type="entry name" value="HTH_LYTTR"/>
    <property type="match status" value="1"/>
</dbReference>
<gene>
    <name evidence="5" type="ORF">V6257_10420</name>
</gene>
<evidence type="ECO:0000256" key="2">
    <source>
        <dbReference type="SAM" id="Coils"/>
    </source>
</evidence>
<dbReference type="GO" id="GO:0003677">
    <property type="term" value="F:DNA binding"/>
    <property type="evidence" value="ECO:0007669"/>
    <property type="project" value="UniProtKB-KW"/>
</dbReference>
<reference evidence="5 6" key="1">
    <citation type="submission" date="2024-02" db="EMBL/GenBank/DDBJ databases">
        <title>Bacteria isolated from the canopy kelp, Nereocystis luetkeana.</title>
        <authorList>
            <person name="Pfister C.A."/>
            <person name="Younker I.T."/>
            <person name="Light S.H."/>
        </authorList>
    </citation>
    <scope>NUCLEOTIDE SEQUENCE [LARGE SCALE GENOMIC DNA]</scope>
    <source>
        <strain evidence="5 6">TI.1.03</strain>
    </source>
</reference>
<proteinExistence type="predicted"/>
<name>A0ABU9H0Q4_9GAMM</name>
<evidence type="ECO:0000259" key="4">
    <source>
        <dbReference type="PROSITE" id="PS50930"/>
    </source>
</evidence>
<sequence length="286" mass="32373">MTNREINHINQYIRGSFDKGSFDKGSILSDCAVVAIFVLFLTFLKPFGMHEISFLYSGAFWTIICFSGYVIYSPTIQILSVWLLKSLPQPYNNAAIRLIISTLTASAIMALLTPLIINLFFNSLENYWQSLPMSFFACVFIGGVIAGVSSIKSILIRQNKQLQQSEKALTDESEKIVTIQNQQVNDLINELPLEKRGRLICLQMDDHYLNIVTDKGQHLLLIRFKDALLKLENYDGFQTHRSWWVSREAVAASKKEGRKLILIMENGLEVPVSQTYLANAKAALNI</sequence>
<feature type="coiled-coil region" evidence="2">
    <location>
        <begin position="155"/>
        <end position="182"/>
    </location>
</feature>
<dbReference type="Pfam" id="PF04397">
    <property type="entry name" value="LytTR"/>
    <property type="match status" value="1"/>
</dbReference>
<protein>
    <submittedName>
        <fullName evidence="5">LytTR family DNA-binding domain-containing protein</fullName>
    </submittedName>
</protein>
<evidence type="ECO:0000256" key="3">
    <source>
        <dbReference type="SAM" id="Phobius"/>
    </source>
</evidence>
<keyword evidence="5" id="KW-0238">DNA-binding</keyword>
<evidence type="ECO:0000256" key="1">
    <source>
        <dbReference type="ARBA" id="ARBA00023012"/>
    </source>
</evidence>
<keyword evidence="3" id="KW-1133">Transmembrane helix</keyword>